<accession>A0A1M6KEW2</accession>
<sequence length="127" mass="13714">MSGDPWNSEVWRPSAVSLRETRRGDAYAVRIIVEPSAAGGAVWDQLSRKLISAEQDVLLDGGASIRRVQDDVFEVVSGGEDVLDSLSWSLNVTVVEAVEAVGTGGAVKLRILGERKPPFDKQVDVTH</sequence>
<proteinExistence type="predicted"/>
<dbReference type="EMBL" id="FQZG01000059">
    <property type="protein sequence ID" value="SHJ57473.1"/>
    <property type="molecule type" value="Genomic_DNA"/>
</dbReference>
<reference evidence="1 2" key="1">
    <citation type="submission" date="2016-11" db="EMBL/GenBank/DDBJ databases">
        <authorList>
            <person name="Jaros S."/>
            <person name="Januszkiewicz K."/>
            <person name="Wedrychowicz H."/>
        </authorList>
    </citation>
    <scope>NUCLEOTIDE SEQUENCE [LARGE SCALE GENOMIC DNA]</scope>
    <source>
        <strain evidence="1 2">DSM 12906</strain>
    </source>
</reference>
<dbReference type="STRING" id="1123357.SAMN02745244_02803"/>
<evidence type="ECO:0000313" key="1">
    <source>
        <dbReference type="EMBL" id="SHJ57473.1"/>
    </source>
</evidence>
<organism evidence="1 2">
    <name type="scientific">Tessaracoccus bendigoensis DSM 12906</name>
    <dbReference type="NCBI Taxonomy" id="1123357"/>
    <lineage>
        <taxon>Bacteria</taxon>
        <taxon>Bacillati</taxon>
        <taxon>Actinomycetota</taxon>
        <taxon>Actinomycetes</taxon>
        <taxon>Propionibacteriales</taxon>
        <taxon>Propionibacteriaceae</taxon>
        <taxon>Tessaracoccus</taxon>
    </lineage>
</organism>
<dbReference type="OrthoDB" id="3268292at2"/>
<name>A0A1M6KEW2_9ACTN</name>
<dbReference type="Proteomes" id="UP000184512">
    <property type="component" value="Unassembled WGS sequence"/>
</dbReference>
<protein>
    <submittedName>
        <fullName evidence="1">Uncharacterized protein</fullName>
    </submittedName>
</protein>
<dbReference type="RefSeq" id="WP_073189376.1">
    <property type="nucleotide sequence ID" value="NZ_FQZG01000059.1"/>
</dbReference>
<keyword evidence="2" id="KW-1185">Reference proteome</keyword>
<gene>
    <name evidence="1" type="ORF">SAMN02745244_02803</name>
</gene>
<evidence type="ECO:0000313" key="2">
    <source>
        <dbReference type="Proteomes" id="UP000184512"/>
    </source>
</evidence>
<dbReference type="AlphaFoldDB" id="A0A1M6KEW2"/>